<dbReference type="Proteomes" id="UP000281112">
    <property type="component" value="Unassembled WGS sequence"/>
</dbReference>
<keyword evidence="2" id="KW-1185">Reference proteome</keyword>
<dbReference type="AlphaFoldDB" id="A0A3N9TGA4"/>
<dbReference type="OrthoDB" id="8450487at2"/>
<accession>A0A3N9TGA4</accession>
<dbReference type="GO" id="GO:0003676">
    <property type="term" value="F:nucleic acid binding"/>
    <property type="evidence" value="ECO:0007669"/>
    <property type="project" value="InterPro"/>
</dbReference>
<dbReference type="EMBL" id="RJVQ01000005">
    <property type="protein sequence ID" value="RQW62783.1"/>
    <property type="molecule type" value="Genomic_DNA"/>
</dbReference>
<dbReference type="SUPFAM" id="SSF52980">
    <property type="entry name" value="Restriction endonuclease-like"/>
    <property type="match status" value="1"/>
</dbReference>
<reference evidence="1 2" key="1">
    <citation type="submission" date="2018-11" db="EMBL/GenBank/DDBJ databases">
        <title>Vibrio LJC006 sp. nov., isolated from seawater during the bloom of the enteromorpha.</title>
        <authorList>
            <person name="Liang J."/>
        </authorList>
    </citation>
    <scope>NUCLEOTIDE SEQUENCE [LARGE SCALE GENOMIC DNA]</scope>
    <source>
        <strain evidence="1 2">LJC006</strain>
    </source>
</reference>
<dbReference type="InterPro" id="IPR011335">
    <property type="entry name" value="Restrct_endonuc-II-like"/>
</dbReference>
<evidence type="ECO:0000313" key="2">
    <source>
        <dbReference type="Proteomes" id="UP000281112"/>
    </source>
</evidence>
<sequence length="135" mass="15356">MSEQKKRANSFNTGIAAEYFILSQLYRRGVEAYVSQGNKKAIDIRVVLENEKAISIDVKAVRGYSSLVVNNVVPKANHFLIFVIYNNKFEDLGVSPDVFVVPSGEVPAITKQWKEEKRVMKSDLTPYLNKWELLC</sequence>
<protein>
    <recommendedName>
        <fullName evidence="3">PD(D/E)XK endonuclease domain-containing protein</fullName>
    </recommendedName>
</protein>
<dbReference type="InterPro" id="IPR011856">
    <property type="entry name" value="tRNA_endonuc-like_dom_sf"/>
</dbReference>
<evidence type="ECO:0000313" key="1">
    <source>
        <dbReference type="EMBL" id="RQW62783.1"/>
    </source>
</evidence>
<comment type="caution">
    <text evidence="1">The sequence shown here is derived from an EMBL/GenBank/DDBJ whole genome shotgun (WGS) entry which is preliminary data.</text>
</comment>
<evidence type="ECO:0008006" key="3">
    <source>
        <dbReference type="Google" id="ProtNLM"/>
    </source>
</evidence>
<gene>
    <name evidence="1" type="ORF">EES38_13755</name>
</gene>
<proteinExistence type="predicted"/>
<dbReference type="RefSeq" id="WP_124937774.1">
    <property type="nucleotide sequence ID" value="NZ_RJVQ01000005.1"/>
</dbReference>
<name>A0A3N9TGA4_9VIBR</name>
<dbReference type="Gene3D" id="3.40.1350.10">
    <property type="match status" value="1"/>
</dbReference>
<organism evidence="1 2">
    <name type="scientific">Vibrio viridaestus</name>
    <dbReference type="NCBI Taxonomy" id="2487322"/>
    <lineage>
        <taxon>Bacteria</taxon>
        <taxon>Pseudomonadati</taxon>
        <taxon>Pseudomonadota</taxon>
        <taxon>Gammaproteobacteria</taxon>
        <taxon>Vibrionales</taxon>
        <taxon>Vibrionaceae</taxon>
        <taxon>Vibrio</taxon>
    </lineage>
</organism>